<organism evidence="2 3">
    <name type="scientific">Mollisia scopiformis</name>
    <name type="common">Conifer needle endophyte fungus</name>
    <name type="synonym">Phialocephala scopiformis</name>
    <dbReference type="NCBI Taxonomy" id="149040"/>
    <lineage>
        <taxon>Eukaryota</taxon>
        <taxon>Fungi</taxon>
        <taxon>Dikarya</taxon>
        <taxon>Ascomycota</taxon>
        <taxon>Pezizomycotina</taxon>
        <taxon>Leotiomycetes</taxon>
        <taxon>Helotiales</taxon>
        <taxon>Mollisiaceae</taxon>
        <taxon>Mollisia</taxon>
    </lineage>
</organism>
<dbReference type="InterPro" id="IPR000073">
    <property type="entry name" value="AB_hydrolase_1"/>
</dbReference>
<evidence type="ECO:0000313" key="3">
    <source>
        <dbReference type="Proteomes" id="UP000070700"/>
    </source>
</evidence>
<dbReference type="RefSeq" id="XP_018068169.1">
    <property type="nucleotide sequence ID" value="XM_018205372.1"/>
</dbReference>
<evidence type="ECO:0000313" key="2">
    <source>
        <dbReference type="EMBL" id="KUJ13814.1"/>
    </source>
</evidence>
<evidence type="ECO:0000259" key="1">
    <source>
        <dbReference type="Pfam" id="PF00561"/>
    </source>
</evidence>
<proteinExistence type="predicted"/>
<dbReference type="KEGG" id="psco:LY89DRAFT_147636"/>
<reference evidence="2 3" key="1">
    <citation type="submission" date="2015-10" db="EMBL/GenBank/DDBJ databases">
        <title>Full genome of DAOMC 229536 Phialocephala scopiformis, a fungal endophyte of spruce producing the potent anti-insectan compound rugulosin.</title>
        <authorList>
            <consortium name="DOE Joint Genome Institute"/>
            <person name="Walker A.K."/>
            <person name="Frasz S.L."/>
            <person name="Seifert K.A."/>
            <person name="Miller J.D."/>
            <person name="Mondo S.J."/>
            <person name="Labutti K."/>
            <person name="Lipzen A."/>
            <person name="Dockter R."/>
            <person name="Kennedy M."/>
            <person name="Grigoriev I.V."/>
            <person name="Spatafora J.W."/>
        </authorList>
    </citation>
    <scope>NUCLEOTIDE SEQUENCE [LARGE SCALE GENOMIC DNA]</scope>
    <source>
        <strain evidence="2 3">CBS 120377</strain>
    </source>
</reference>
<gene>
    <name evidence="2" type="ORF">LY89DRAFT_147636</name>
</gene>
<dbReference type="Gene3D" id="3.40.50.1820">
    <property type="entry name" value="alpha/beta hydrolase"/>
    <property type="match status" value="1"/>
</dbReference>
<dbReference type="GO" id="GO:0016787">
    <property type="term" value="F:hydrolase activity"/>
    <property type="evidence" value="ECO:0007669"/>
    <property type="project" value="UniProtKB-KW"/>
</dbReference>
<keyword evidence="2" id="KW-0378">Hydrolase</keyword>
<accession>A0A194X1F9</accession>
<dbReference type="AlphaFoldDB" id="A0A194X1F9"/>
<dbReference type="GeneID" id="28815098"/>
<sequence length="313" mass="34817">MMATSIETSVRSMRLYQDAGAESMSPKVKASSSFVLPDSSVLHYSLEGNLAPDSPVLLFVNDIYVNLQVWDPAIALLKESCPQYRFLRYDLRGYSVESIGDSEAITMSLLVSDLEYLFNRLSIAHIHSIVGLGFGANIALELLAKRRPIASTFVGIGFAISDSALTRRQQVVDDWPLRSSLARRFGMGILADKAVARWFTPDARRSAQWIRVREMIAAGSTEGMEKLSNAVIECAGHGTEQRGQRTLENLEVPALFLCGSSDESIPEEMETYPALMEKEKGLFILLDRTSRLACCEKPGEFVRLLGNWLHRFS</sequence>
<name>A0A194X1F9_MOLSC</name>
<dbReference type="InParanoid" id="A0A194X1F9"/>
<dbReference type="SUPFAM" id="SSF53474">
    <property type="entry name" value="alpha/beta-Hydrolases"/>
    <property type="match status" value="1"/>
</dbReference>
<protein>
    <submittedName>
        <fullName evidence="2">Alpha/beta-hydrolase</fullName>
    </submittedName>
</protein>
<dbReference type="Proteomes" id="UP000070700">
    <property type="component" value="Unassembled WGS sequence"/>
</dbReference>
<feature type="domain" description="AB hydrolase-1" evidence="1">
    <location>
        <begin position="58"/>
        <end position="269"/>
    </location>
</feature>
<dbReference type="InterPro" id="IPR029058">
    <property type="entry name" value="AB_hydrolase_fold"/>
</dbReference>
<keyword evidence="3" id="KW-1185">Reference proteome</keyword>
<dbReference type="EMBL" id="KQ947421">
    <property type="protein sequence ID" value="KUJ13814.1"/>
    <property type="molecule type" value="Genomic_DNA"/>
</dbReference>
<dbReference type="OrthoDB" id="2851338at2759"/>
<dbReference type="Pfam" id="PF00561">
    <property type="entry name" value="Abhydrolase_1"/>
    <property type="match status" value="1"/>
</dbReference>